<dbReference type="Pfam" id="PF12867">
    <property type="entry name" value="DinB_2"/>
    <property type="match status" value="1"/>
</dbReference>
<gene>
    <name evidence="6" type="ORF">C41B8_17254</name>
</gene>
<protein>
    <recommendedName>
        <fullName evidence="8">Sulfatase-modifying factor enzyme domain-containing protein</fullName>
    </recommendedName>
</protein>
<evidence type="ECO:0000259" key="5">
    <source>
        <dbReference type="Pfam" id="PF12867"/>
    </source>
</evidence>
<evidence type="ECO:0000259" key="4">
    <source>
        <dbReference type="Pfam" id="PF03781"/>
    </source>
</evidence>
<dbReference type="Gene3D" id="3.90.1580.10">
    <property type="entry name" value="paralog of FGE (formylglycine-generating enzyme)"/>
    <property type="match status" value="2"/>
</dbReference>
<dbReference type="SUPFAM" id="SSF56436">
    <property type="entry name" value="C-type lectin-like"/>
    <property type="match status" value="1"/>
</dbReference>
<feature type="domain" description="DinB-like" evidence="5">
    <location>
        <begin position="15"/>
        <end position="138"/>
    </location>
</feature>
<dbReference type="PANTHER" id="PTHR23150">
    <property type="entry name" value="SULFATASE MODIFYING FACTOR 1, 2"/>
    <property type="match status" value="1"/>
</dbReference>
<accession>A0A084IH17</accession>
<dbReference type="RefSeq" id="WP_037341102.1">
    <property type="nucleotide sequence ID" value="NZ_APNK01000043.1"/>
</dbReference>
<evidence type="ECO:0000256" key="1">
    <source>
        <dbReference type="ARBA" id="ARBA00023002"/>
    </source>
</evidence>
<dbReference type="InterPro" id="IPR042095">
    <property type="entry name" value="SUMF_sf"/>
</dbReference>
<keyword evidence="7" id="KW-1185">Reference proteome</keyword>
<dbReference type="STRING" id="1304275.C41B8_17254"/>
<dbReference type="InterPro" id="IPR051043">
    <property type="entry name" value="Sulfatase_Mod_Factor_Kinase"/>
</dbReference>
<dbReference type="OrthoDB" id="9768004at2"/>
<dbReference type="SUPFAM" id="SSF109854">
    <property type="entry name" value="DinB/YfiT-like putative metalloenzymes"/>
    <property type="match status" value="1"/>
</dbReference>
<keyword evidence="2" id="KW-0408">Iron</keyword>
<dbReference type="EMBL" id="APNK01000043">
    <property type="protein sequence ID" value="KEZ76001.1"/>
    <property type="molecule type" value="Genomic_DNA"/>
</dbReference>
<dbReference type="InterPro" id="IPR005532">
    <property type="entry name" value="SUMF_dom"/>
</dbReference>
<evidence type="ECO:0000256" key="3">
    <source>
        <dbReference type="ARBA" id="ARBA00037882"/>
    </source>
</evidence>
<feature type="domain" description="Sulfatase-modifying factor enzyme-like" evidence="4">
    <location>
        <begin position="303"/>
        <end position="376"/>
    </location>
</feature>
<keyword evidence="1" id="KW-0560">Oxidoreductase</keyword>
<evidence type="ECO:0000313" key="6">
    <source>
        <dbReference type="EMBL" id="KEZ76001.1"/>
    </source>
</evidence>
<name>A0A084IH17_SALHC</name>
<evidence type="ECO:0000313" key="7">
    <source>
        <dbReference type="Proteomes" id="UP000028302"/>
    </source>
</evidence>
<reference evidence="6 7" key="1">
    <citation type="submission" date="2013-03" db="EMBL/GenBank/DDBJ databases">
        <title>Salinisphaera hydrothermalis C41B8 Genome Sequencing.</title>
        <authorList>
            <person name="Li C."/>
            <person name="Lai Q."/>
            <person name="Shao Z."/>
        </authorList>
    </citation>
    <scope>NUCLEOTIDE SEQUENCE [LARGE SCALE GENOMIC DNA]</scope>
    <source>
        <strain evidence="6 7">C41B8</strain>
    </source>
</reference>
<dbReference type="InterPro" id="IPR016187">
    <property type="entry name" value="CTDL_fold"/>
</dbReference>
<dbReference type="Pfam" id="PF03781">
    <property type="entry name" value="FGE-sulfatase"/>
    <property type="match status" value="2"/>
</dbReference>
<comment type="caution">
    <text evidence="6">The sequence shown here is derived from an EMBL/GenBank/DDBJ whole genome shotgun (WGS) entry which is preliminary data.</text>
</comment>
<dbReference type="Proteomes" id="UP000028302">
    <property type="component" value="Unassembled WGS sequence"/>
</dbReference>
<feature type="domain" description="Sulfatase-modifying factor enzyme-like" evidence="4">
    <location>
        <begin position="165"/>
        <end position="299"/>
    </location>
</feature>
<evidence type="ECO:0000256" key="2">
    <source>
        <dbReference type="ARBA" id="ARBA00023004"/>
    </source>
</evidence>
<dbReference type="Gene3D" id="1.20.120.450">
    <property type="entry name" value="dinb family like domain"/>
    <property type="match status" value="1"/>
</dbReference>
<dbReference type="InterPro" id="IPR034660">
    <property type="entry name" value="DinB/YfiT-like"/>
</dbReference>
<sequence length="376" mass="43507">MTESSASRLLALRCASQAMLDGRDEAALRRQSHPELSPLLWHVGHVFFVEHYWLAERVFGDRSVTDRWRGLYFPEECQKHTRSIRLPDPAAMRTWTDQVAALNDHYWARAAQHPHALLERGYLHAFICQHYAQHLETMRLVVAQLDLADDPTVATLDTPDDVRRERVHIPGHTMQIGSAGIDAYDNEKPAHERTVEAFDVAPGPVSNAEWLGFMRDGGYDRHELWDDDGWRWRCLDRVEHPQHWRPVDDGWQIAWHDSRTPIAEAPVHGIGWYEARAFARYAGARLPAEHEWEAAARSEHLNATGQVWEWCDSAFKPYPGFTAFPYDGYSKPWFDGHHYVTRGSSVHTETEVKRPGFRNFYPPTHRHIFAGVRLAW</sequence>
<dbReference type="InterPro" id="IPR024775">
    <property type="entry name" value="DinB-like"/>
</dbReference>
<proteinExistence type="predicted"/>
<organism evidence="6 7">
    <name type="scientific">Salinisphaera hydrothermalis (strain C41B8)</name>
    <dbReference type="NCBI Taxonomy" id="1304275"/>
    <lineage>
        <taxon>Bacteria</taxon>
        <taxon>Pseudomonadati</taxon>
        <taxon>Pseudomonadota</taxon>
        <taxon>Gammaproteobacteria</taxon>
        <taxon>Salinisphaerales</taxon>
        <taxon>Salinisphaeraceae</taxon>
        <taxon>Salinisphaera</taxon>
    </lineage>
</organism>
<evidence type="ECO:0008006" key="8">
    <source>
        <dbReference type="Google" id="ProtNLM"/>
    </source>
</evidence>
<comment type="pathway">
    <text evidence="3">Amino-acid biosynthesis; ergothioneine biosynthesis.</text>
</comment>
<dbReference type="eggNOG" id="COG1262">
    <property type="taxonomic scope" value="Bacteria"/>
</dbReference>
<dbReference type="PANTHER" id="PTHR23150:SF36">
    <property type="entry name" value="HERCYNINE OXYGENASE"/>
    <property type="match status" value="1"/>
</dbReference>
<dbReference type="AlphaFoldDB" id="A0A084IH17"/>